<dbReference type="PRINTS" id="PR00662">
    <property type="entry name" value="G6PISOMERASE"/>
</dbReference>
<sequence>MKKISFSFGASFGGSALSSEALRERYGARLSGAMDWLKGTPAEIPGHGWMALPDCGAGEIEKTAKWLSGYDSIIQVGIGGSALGNLMLNQALLGGFYNERTKGPKFYLADNPDPDKARSIMELAGSGRTALVGVSKSGSTAETMAQFLWFREELIKKGQNDEDLLVITDPEKGIFRAFAKAAGCRSMELPASVGGRYSVLCPAGLATAAALGIDVEALLRGAREMRNFLTEEKDFDRNPAMKAAALHILHESEKREMSVIMPYSSKMAYFAEWYAQLWAESLGKNGLGTTPVRALGAIDQHSQVQLYTEGPDDKFFTIICFGDHGGEVAVPKVEREELAPLKYLEGQEIGEMLNLEAKSTAAAIVKSGRPLLWIEMERLDAESLGGLIFFYEYLTALTGRAMGIDPFDQPGVEQGKKYTYGLMGRKGYEKDAEEVREWFEKISAEKISVK</sequence>
<dbReference type="RefSeq" id="WP_037975689.1">
    <property type="nucleotide sequence ID" value="NZ_JMKI01000026.1"/>
</dbReference>
<dbReference type="PANTHER" id="PTHR11469">
    <property type="entry name" value="GLUCOSE-6-PHOSPHATE ISOMERASE"/>
    <property type="match status" value="1"/>
</dbReference>
<dbReference type="Pfam" id="PF00342">
    <property type="entry name" value="PGI"/>
    <property type="match status" value="2"/>
</dbReference>
<dbReference type="PROSITE" id="PS51463">
    <property type="entry name" value="P_GLUCOSE_ISOMERASE_3"/>
    <property type="match status" value="1"/>
</dbReference>
<dbReference type="OrthoDB" id="140919at2"/>
<dbReference type="InterPro" id="IPR001672">
    <property type="entry name" value="G6P_Isomerase"/>
</dbReference>
<evidence type="ECO:0000256" key="2">
    <source>
        <dbReference type="ARBA" id="ARBA00022432"/>
    </source>
</evidence>
<dbReference type="GO" id="GO:0006096">
    <property type="term" value="P:glycolytic process"/>
    <property type="evidence" value="ECO:0007669"/>
    <property type="project" value="UniProtKB-UniPathway"/>
</dbReference>
<dbReference type="AlphaFoldDB" id="A0A073J4C7"/>
<dbReference type="GeneID" id="90983427"/>
<dbReference type="GO" id="GO:0097367">
    <property type="term" value="F:carbohydrate derivative binding"/>
    <property type="evidence" value="ECO:0007669"/>
    <property type="project" value="InterPro"/>
</dbReference>
<organism evidence="6 7">
    <name type="scientific">Synergistes jonesii</name>
    <dbReference type="NCBI Taxonomy" id="2754"/>
    <lineage>
        <taxon>Bacteria</taxon>
        <taxon>Thermotogati</taxon>
        <taxon>Synergistota</taxon>
        <taxon>Synergistia</taxon>
        <taxon>Synergistales</taxon>
        <taxon>Synergistaceae</taxon>
        <taxon>Synergistes</taxon>
    </lineage>
</organism>
<dbReference type="InterPro" id="IPR046348">
    <property type="entry name" value="SIS_dom_sf"/>
</dbReference>
<dbReference type="InterPro" id="IPR035482">
    <property type="entry name" value="SIS_PGI_2"/>
</dbReference>
<evidence type="ECO:0000256" key="5">
    <source>
        <dbReference type="RuleBase" id="RU000612"/>
    </source>
</evidence>
<dbReference type="PANTHER" id="PTHR11469:SF1">
    <property type="entry name" value="GLUCOSE-6-PHOSPHATE ISOMERASE"/>
    <property type="match status" value="1"/>
</dbReference>
<keyword evidence="7" id="KW-1185">Reference proteome</keyword>
<evidence type="ECO:0000256" key="4">
    <source>
        <dbReference type="ARBA" id="ARBA00023235"/>
    </source>
</evidence>
<comment type="similarity">
    <text evidence="5">Belongs to the GPI family.</text>
</comment>
<dbReference type="CDD" id="cd05016">
    <property type="entry name" value="SIS_PGI_2"/>
    <property type="match status" value="1"/>
</dbReference>
<dbReference type="PROSITE" id="PS00174">
    <property type="entry name" value="P_GLUCOSE_ISOMERASE_2"/>
    <property type="match status" value="1"/>
</dbReference>
<dbReference type="UniPathway" id="UPA00109">
    <property type="reaction ID" value="UER00181"/>
</dbReference>
<dbReference type="SUPFAM" id="SSF53697">
    <property type="entry name" value="SIS domain"/>
    <property type="match status" value="1"/>
</dbReference>
<dbReference type="GO" id="GO:0005829">
    <property type="term" value="C:cytosol"/>
    <property type="evidence" value="ECO:0007669"/>
    <property type="project" value="TreeGrafter"/>
</dbReference>
<dbReference type="GO" id="GO:0048029">
    <property type="term" value="F:monosaccharide binding"/>
    <property type="evidence" value="ECO:0007669"/>
    <property type="project" value="TreeGrafter"/>
</dbReference>
<protein>
    <recommendedName>
        <fullName evidence="1 5">Glucose-6-phosphate isomerase</fullName>
        <ecNumber evidence="1 5">5.3.1.9</ecNumber>
    </recommendedName>
</protein>
<dbReference type="Gene3D" id="3.40.50.10490">
    <property type="entry name" value="Glucose-6-phosphate isomerase like protein, domain 1"/>
    <property type="match status" value="2"/>
</dbReference>
<gene>
    <name evidence="6" type="ORF">EH55_03590</name>
</gene>
<dbReference type="GO" id="GO:0051156">
    <property type="term" value="P:glucose 6-phosphate metabolic process"/>
    <property type="evidence" value="ECO:0007669"/>
    <property type="project" value="TreeGrafter"/>
</dbReference>
<evidence type="ECO:0000256" key="3">
    <source>
        <dbReference type="ARBA" id="ARBA00023152"/>
    </source>
</evidence>
<dbReference type="EMBL" id="JMKI01000026">
    <property type="protein sequence ID" value="KEJ92552.1"/>
    <property type="molecule type" value="Genomic_DNA"/>
</dbReference>
<keyword evidence="3 5" id="KW-0324">Glycolysis</keyword>
<comment type="pathway">
    <text evidence="5">Carbohydrate degradation; glycolysis; D-glyceraldehyde 3-phosphate and glycerone phosphate from D-glucose: step 2/4.</text>
</comment>
<dbReference type="PATRIC" id="fig|2754.20.peg.846"/>
<accession>A0A073J4C7</accession>
<keyword evidence="4 5" id="KW-0413">Isomerase</keyword>
<dbReference type="Proteomes" id="UP000027665">
    <property type="component" value="Unassembled WGS sequence"/>
</dbReference>
<comment type="caution">
    <text evidence="6">The sequence shown here is derived from an EMBL/GenBank/DDBJ whole genome shotgun (WGS) entry which is preliminary data.</text>
</comment>
<dbReference type="GO" id="GO:0004347">
    <property type="term" value="F:glucose-6-phosphate isomerase activity"/>
    <property type="evidence" value="ECO:0007669"/>
    <property type="project" value="UniProtKB-EC"/>
</dbReference>
<evidence type="ECO:0000313" key="7">
    <source>
        <dbReference type="Proteomes" id="UP000027665"/>
    </source>
</evidence>
<evidence type="ECO:0000313" key="6">
    <source>
        <dbReference type="EMBL" id="KEJ92552.1"/>
    </source>
</evidence>
<name>A0A073J4C7_9BACT</name>
<dbReference type="InterPro" id="IPR018189">
    <property type="entry name" value="Phosphoglucose_isomerase_CS"/>
</dbReference>
<dbReference type="EC" id="5.3.1.9" evidence="1 5"/>
<proteinExistence type="inferred from homology"/>
<evidence type="ECO:0000256" key="1">
    <source>
        <dbReference type="ARBA" id="ARBA00011952"/>
    </source>
</evidence>
<keyword evidence="2 5" id="KW-0312">Gluconeogenesis</keyword>
<comment type="catalytic activity">
    <reaction evidence="5">
        <text>alpha-D-glucose 6-phosphate = beta-D-fructose 6-phosphate</text>
        <dbReference type="Rhea" id="RHEA:11816"/>
        <dbReference type="ChEBI" id="CHEBI:57634"/>
        <dbReference type="ChEBI" id="CHEBI:58225"/>
        <dbReference type="EC" id="5.3.1.9"/>
    </reaction>
</comment>
<reference evidence="6 7" key="1">
    <citation type="submission" date="2014-04" db="EMBL/GenBank/DDBJ databases">
        <title>Draft Genome Sequence of Synergistes jonesii.</title>
        <authorList>
            <person name="Coil D.A."/>
            <person name="Eisen J.A."/>
            <person name="Holland-Moritz H.E."/>
        </authorList>
    </citation>
    <scope>NUCLEOTIDE SEQUENCE [LARGE SCALE GENOMIC DNA]</scope>
    <source>
        <strain evidence="6 7">78-1</strain>
    </source>
</reference>
<dbReference type="GO" id="GO:0006094">
    <property type="term" value="P:gluconeogenesis"/>
    <property type="evidence" value="ECO:0007669"/>
    <property type="project" value="UniProtKB-KW"/>
</dbReference>
<dbReference type="eggNOG" id="COG0166">
    <property type="taxonomic scope" value="Bacteria"/>
</dbReference>
<dbReference type="STRING" id="2754.EH55_03590"/>